<dbReference type="EMBL" id="JAHRIO010073298">
    <property type="protein sequence ID" value="MEQ2182858.1"/>
    <property type="molecule type" value="Genomic_DNA"/>
</dbReference>
<evidence type="ECO:0000313" key="2">
    <source>
        <dbReference type="Proteomes" id="UP001476798"/>
    </source>
</evidence>
<name>A0ABV0PHE6_9TELE</name>
<evidence type="ECO:0000313" key="1">
    <source>
        <dbReference type="EMBL" id="MEQ2182858.1"/>
    </source>
</evidence>
<comment type="caution">
    <text evidence="1">The sequence shown here is derived from an EMBL/GenBank/DDBJ whole genome shotgun (WGS) entry which is preliminary data.</text>
</comment>
<dbReference type="Proteomes" id="UP001476798">
    <property type="component" value="Unassembled WGS sequence"/>
</dbReference>
<reference evidence="1 2" key="1">
    <citation type="submission" date="2021-06" db="EMBL/GenBank/DDBJ databases">
        <authorList>
            <person name="Palmer J.M."/>
        </authorList>
    </citation>
    <scope>NUCLEOTIDE SEQUENCE [LARGE SCALE GENOMIC DNA]</scope>
    <source>
        <strain evidence="1 2">GA_2019</strain>
        <tissue evidence="1">Muscle</tissue>
    </source>
</reference>
<sequence>MQVKSSAYEAQTGSHTQAQMQLRPPACLVYVFKGPQHHSLLCVHPASRPNELSFIYLQLLRKGRGVTIPSCSDGVTLSLGKLKKACCVQHSAIKPQHVTDLSAYLKPFLQLCQSSRLIVVFYIVSVSIKVYRLRRKLTLHLINLHLHLTLSLTRCYNKTNGALPLMHRMAPCQQDGLEMVPLGQVSPQCHVSDLEADAGFQTPDGNRESLPSQHSCCLIRNNENSPGDSTGD</sequence>
<organism evidence="1 2">
    <name type="scientific">Goodea atripinnis</name>
    <dbReference type="NCBI Taxonomy" id="208336"/>
    <lineage>
        <taxon>Eukaryota</taxon>
        <taxon>Metazoa</taxon>
        <taxon>Chordata</taxon>
        <taxon>Craniata</taxon>
        <taxon>Vertebrata</taxon>
        <taxon>Euteleostomi</taxon>
        <taxon>Actinopterygii</taxon>
        <taxon>Neopterygii</taxon>
        <taxon>Teleostei</taxon>
        <taxon>Neoteleostei</taxon>
        <taxon>Acanthomorphata</taxon>
        <taxon>Ovalentaria</taxon>
        <taxon>Atherinomorphae</taxon>
        <taxon>Cyprinodontiformes</taxon>
        <taxon>Goodeidae</taxon>
        <taxon>Goodea</taxon>
    </lineage>
</organism>
<protein>
    <submittedName>
        <fullName evidence="1">Uncharacterized protein</fullName>
    </submittedName>
</protein>
<gene>
    <name evidence="1" type="ORF">GOODEAATRI_026632</name>
</gene>
<accession>A0ABV0PHE6</accession>
<proteinExistence type="predicted"/>
<keyword evidence="2" id="KW-1185">Reference proteome</keyword>